<keyword evidence="2" id="KW-0614">Plasmid</keyword>
<name>W0RRH6_9BACT</name>
<evidence type="ECO:0000313" key="1">
    <source>
        <dbReference type="EMBL" id="AHG92110.1"/>
    </source>
</evidence>
<accession>W0RRH6</accession>
<dbReference type="InParanoid" id="W0RRH6"/>
<keyword evidence="3" id="KW-1185">Reference proteome</keyword>
<dbReference type="Proteomes" id="UP000019151">
    <property type="component" value="Plasmid 1"/>
</dbReference>
<dbReference type="KEGG" id="gba:J421_4575"/>
<organism evidence="2 3">
    <name type="scientific">Gemmatirosa kalamazoonensis</name>
    <dbReference type="NCBI Taxonomy" id="861299"/>
    <lineage>
        <taxon>Bacteria</taxon>
        <taxon>Pseudomonadati</taxon>
        <taxon>Gemmatimonadota</taxon>
        <taxon>Gemmatimonadia</taxon>
        <taxon>Gemmatimonadales</taxon>
        <taxon>Gemmatimonadaceae</taxon>
        <taxon>Gemmatirosa</taxon>
    </lineage>
</organism>
<dbReference type="EMBL" id="CP007129">
    <property type="protein sequence ID" value="AHG92110.1"/>
    <property type="molecule type" value="Genomic_DNA"/>
</dbReference>
<dbReference type="RefSeq" id="WP_025413532.1">
    <property type="nucleotide sequence ID" value="NZ_CP007129.1"/>
</dbReference>
<proteinExistence type="predicted"/>
<evidence type="ECO:0000313" key="2">
    <source>
        <dbReference type="EMBL" id="AHG92178.1"/>
    </source>
</evidence>
<dbReference type="AlphaFoldDB" id="W0RRH6"/>
<reference evidence="2" key="1">
    <citation type="submission" date="2013-12" db="EMBL/GenBank/DDBJ databases">
        <authorList>
            <person name="DeBruyn J.M."/>
            <person name="Radosevich M."/>
            <person name="Wommack K.Eric."/>
            <person name="Polson S."/>
            <person name="Hauser L.J."/>
            <person name="Fawaz M.N."/>
            <person name="Korlach J."/>
            <person name="Tsai Y.-C."/>
        </authorList>
    </citation>
    <scope>NUCLEOTIDE SEQUENCE</scope>
    <source>
        <strain evidence="2">KBS708</strain>
        <plasmid evidence="2">1</plasmid>
    </source>
</reference>
<dbReference type="KEGG" id="gba:J421_4643"/>
<evidence type="ECO:0000313" key="3">
    <source>
        <dbReference type="Proteomes" id="UP000019151"/>
    </source>
</evidence>
<reference evidence="2 3" key="2">
    <citation type="journal article" date="2014" name="Genome Announc.">
        <title>Genome Sequence and Methylome of Soil Bacterium Gemmatirosa kalamazoonensis KBS708T, a Member of the Rarely Cultivated Gemmatimonadetes Phylum.</title>
        <authorList>
            <person name="Debruyn J.M."/>
            <person name="Radosevich M."/>
            <person name="Wommack K.E."/>
            <person name="Polson S.W."/>
            <person name="Hauser L.J."/>
            <person name="Fawaz M.N."/>
            <person name="Korlach J."/>
            <person name="Tsai Y.C."/>
        </authorList>
    </citation>
    <scope>NUCLEOTIDE SEQUENCE [LARGE SCALE GENOMIC DNA]</scope>
    <source>
        <strain evidence="2 3">KBS708</strain>
        <plasmid evidence="2">1</plasmid>
        <plasmid evidence="3">Plasmid 1</plasmid>
    </source>
</reference>
<dbReference type="HOGENOM" id="CLU_138425_0_0_0"/>
<dbReference type="OrthoDB" id="582646at2"/>
<protein>
    <submittedName>
        <fullName evidence="2">Uncharacterized protein</fullName>
    </submittedName>
</protein>
<geneLocation type="plasmid" evidence="2 3">
    <name>1</name>
</geneLocation>
<sequence length="175" mass="19591">MSVLDTTPTPTPNYLLAALRKSASVVSFTARPIPLHADYRPIWRVPLLAITIRLCCHASRTSLTRLHILNWAVRTPSARRELLALLDGKKRPQDVIVRTEPTLNFVVDLALGEKVVSFPRGDRVALTERGIALADEVIQTEDCFEVEKAFFAALGKQLTEEWVGELVKVSFQDRS</sequence>
<dbReference type="EMBL" id="CP007129">
    <property type="protein sequence ID" value="AHG92178.1"/>
    <property type="molecule type" value="Genomic_DNA"/>
</dbReference>
<gene>
    <name evidence="1" type="ORF">J421_4575</name>
    <name evidence="2" type="ORF">J421_4643</name>
</gene>